<reference evidence="6" key="1">
    <citation type="submission" date="2018-02" db="EMBL/GenBank/DDBJ databases">
        <authorList>
            <person name="Clavel T."/>
            <person name="Strowig T."/>
        </authorList>
    </citation>
    <scope>NUCLEOTIDE SEQUENCE [LARGE SCALE GENOMIC DNA]</scope>
    <source>
        <strain evidence="6">DSM 103720</strain>
    </source>
</reference>
<dbReference type="PANTHER" id="PTHR33175:SF2">
    <property type="entry name" value="INTEGRATION HOST FACTOR SUBUNIT ALPHA"/>
    <property type="match status" value="1"/>
</dbReference>
<dbReference type="GeneID" id="82525315"/>
<evidence type="ECO:0008006" key="7">
    <source>
        <dbReference type="Google" id="ProtNLM"/>
    </source>
</evidence>
<comment type="similarity">
    <text evidence="1">Belongs to the bacterial histone-like protein family.</text>
</comment>
<keyword evidence="6" id="KW-1185">Reference proteome</keyword>
<feature type="transmembrane region" description="Helical" evidence="4">
    <location>
        <begin position="244"/>
        <end position="267"/>
    </location>
</feature>
<organism evidence="5 6">
    <name type="scientific">Duncaniella muris</name>
    <dbReference type="NCBI Taxonomy" id="2094150"/>
    <lineage>
        <taxon>Bacteria</taxon>
        <taxon>Pseudomonadati</taxon>
        <taxon>Bacteroidota</taxon>
        <taxon>Bacteroidia</taxon>
        <taxon>Bacteroidales</taxon>
        <taxon>Muribaculaceae</taxon>
        <taxon>Duncaniella</taxon>
    </lineage>
</organism>
<keyword evidence="4" id="KW-0812">Transmembrane</keyword>
<name>A0A2V1IM19_9BACT</name>
<evidence type="ECO:0000256" key="4">
    <source>
        <dbReference type="SAM" id="Phobius"/>
    </source>
</evidence>
<dbReference type="GO" id="GO:0030527">
    <property type="term" value="F:structural constituent of chromatin"/>
    <property type="evidence" value="ECO:0007669"/>
    <property type="project" value="InterPro"/>
</dbReference>
<keyword evidence="2" id="KW-0238">DNA-binding</keyword>
<gene>
    <name evidence="5" type="ORF">C5O23_02990</name>
</gene>
<evidence type="ECO:0000256" key="1">
    <source>
        <dbReference type="ARBA" id="ARBA00010529"/>
    </source>
</evidence>
<evidence type="ECO:0000313" key="6">
    <source>
        <dbReference type="Proteomes" id="UP000244905"/>
    </source>
</evidence>
<evidence type="ECO:0000313" key="5">
    <source>
        <dbReference type="EMBL" id="PWB03694.1"/>
    </source>
</evidence>
<dbReference type="Pfam" id="PF00216">
    <property type="entry name" value="Bac_DNA_binding"/>
    <property type="match status" value="1"/>
</dbReference>
<sequence>MNQKIPFHQLSARIASATGISEDSAEIFAKNFFDILSEELIKGETVKIKGLGEFALYEEENGEKDIRFTPDKDLAETLNAPFAMFEPVTLNDEVTESMLSIEKDQTESSLPETENHEPEAKVEETIICENIATTIEPQPETSTEAIQPEEHLASPDPKAEIAPEPETILTDEKPVQPKEAIKPPVATISAEATATTAEPSVKTANSNLAERQPVRPVAPKIIPLEEDPEEYVSPAKGQQSEGNFWWGLIIGLIIGLAIGACGVYLAIDHLFPNSRQQAEAITPEESTPMQTEETAGEIAMLSDSVTSDAEVAQAEAEQIPSQPAVAENSSPKVRKDTVKRGYLIHDMAKKFFGSKDYWVYIYEENKSKIGNPNNMQPGVVLDIPDAEKYGIVPGNAESLKKARQKAGEILARYPR</sequence>
<dbReference type="InterPro" id="IPR010992">
    <property type="entry name" value="IHF-like_DNA-bd_dom_sf"/>
</dbReference>
<evidence type="ECO:0000256" key="2">
    <source>
        <dbReference type="ARBA" id="ARBA00023125"/>
    </source>
</evidence>
<dbReference type="Proteomes" id="UP000244905">
    <property type="component" value="Unassembled WGS sequence"/>
</dbReference>
<protein>
    <recommendedName>
        <fullName evidence="7">LysM domain-containing protein</fullName>
    </recommendedName>
</protein>
<dbReference type="Gene3D" id="4.10.520.10">
    <property type="entry name" value="IHF-like DNA-binding proteins"/>
    <property type="match status" value="1"/>
</dbReference>
<dbReference type="AlphaFoldDB" id="A0A2V1IM19"/>
<feature type="region of interest" description="Disordered" evidence="3">
    <location>
        <begin position="137"/>
        <end position="160"/>
    </location>
</feature>
<dbReference type="EMBL" id="PUEC01000004">
    <property type="protein sequence ID" value="PWB03694.1"/>
    <property type="molecule type" value="Genomic_DNA"/>
</dbReference>
<dbReference type="PANTHER" id="PTHR33175">
    <property type="entry name" value="DNA-BINDING PROTEIN HU"/>
    <property type="match status" value="1"/>
</dbReference>
<keyword evidence="4" id="KW-1133">Transmembrane helix</keyword>
<dbReference type="RefSeq" id="WP_107031476.1">
    <property type="nucleotide sequence ID" value="NZ_CAOVVU010000041.1"/>
</dbReference>
<comment type="caution">
    <text evidence="5">The sequence shown here is derived from an EMBL/GenBank/DDBJ whole genome shotgun (WGS) entry which is preliminary data.</text>
</comment>
<dbReference type="GO" id="GO:0005829">
    <property type="term" value="C:cytosol"/>
    <property type="evidence" value="ECO:0007669"/>
    <property type="project" value="TreeGrafter"/>
</dbReference>
<feature type="compositionally biased region" description="Basic and acidic residues" evidence="3">
    <location>
        <begin position="148"/>
        <end position="160"/>
    </location>
</feature>
<dbReference type="InterPro" id="IPR000119">
    <property type="entry name" value="Hist_DNA-bd"/>
</dbReference>
<dbReference type="GO" id="GO:0003677">
    <property type="term" value="F:DNA binding"/>
    <property type="evidence" value="ECO:0007669"/>
    <property type="project" value="UniProtKB-KW"/>
</dbReference>
<accession>A0A2V1IM19</accession>
<evidence type="ECO:0000256" key="3">
    <source>
        <dbReference type="SAM" id="MobiDB-lite"/>
    </source>
</evidence>
<keyword evidence="4" id="KW-0472">Membrane</keyword>
<proteinExistence type="inferred from homology"/>
<dbReference type="SUPFAM" id="SSF47729">
    <property type="entry name" value="IHF-like DNA-binding proteins"/>
    <property type="match status" value="1"/>
</dbReference>